<accession>A0A927BST9</accession>
<dbReference type="GO" id="GO:0052913">
    <property type="term" value="F:16S rRNA (guanine(966)-N(2))-methyltransferase activity"/>
    <property type="evidence" value="ECO:0007669"/>
    <property type="project" value="UniProtKB-EC"/>
</dbReference>
<gene>
    <name evidence="4" type="primary">rsmD</name>
    <name evidence="4" type="ORF">IDH44_13080</name>
</gene>
<keyword evidence="5" id="KW-1185">Reference proteome</keyword>
<dbReference type="EC" id="2.1.1.171" evidence="4"/>
<evidence type="ECO:0000256" key="2">
    <source>
        <dbReference type="ARBA" id="ARBA00022679"/>
    </source>
</evidence>
<dbReference type="InterPro" id="IPR004398">
    <property type="entry name" value="RNA_MeTrfase_RsmD"/>
</dbReference>
<dbReference type="NCBIfam" id="TIGR00095">
    <property type="entry name" value="16S rRNA (guanine(966)-N(2))-methyltransferase RsmD"/>
    <property type="match status" value="1"/>
</dbReference>
<dbReference type="AlphaFoldDB" id="A0A927BST9"/>
<protein>
    <submittedName>
        <fullName evidence="4">16S rRNA (Guanine(966)-N(2))-methyltransferase RsmD</fullName>
        <ecNumber evidence="4">2.1.1.171</ecNumber>
    </submittedName>
</protein>
<keyword evidence="2 4" id="KW-0808">Transferase</keyword>
<organism evidence="4 5">
    <name type="scientific">Paenibacillus sabuli</name>
    <dbReference type="NCBI Taxonomy" id="2772509"/>
    <lineage>
        <taxon>Bacteria</taxon>
        <taxon>Bacillati</taxon>
        <taxon>Bacillota</taxon>
        <taxon>Bacilli</taxon>
        <taxon>Bacillales</taxon>
        <taxon>Paenibacillaceae</taxon>
        <taxon>Paenibacillus</taxon>
    </lineage>
</organism>
<dbReference type="Gene3D" id="3.40.50.150">
    <property type="entry name" value="Vaccinia Virus protein VP39"/>
    <property type="match status" value="1"/>
</dbReference>
<keyword evidence="1 4" id="KW-0489">Methyltransferase</keyword>
<proteinExistence type="predicted"/>
<sequence>MRVIAGEAKGRPLQAVPGKGTRPTTDKVKEAIFSMIGPYFNGGLALDLFAGTGGLGIEALSRGFERAIFVDRDPRSVAVIHDNVRRTGMHARAEVYRNDAGRALKALEKRRAALNLVLLDPPYAVRDADALMVEMDDRGLLAPAALVVVEHAADVRYAERFGSFTTVNEANYGEITVTVYRYEPGAKAPEGAENDATI</sequence>
<dbReference type="EMBL" id="JACXIZ010000021">
    <property type="protein sequence ID" value="MBD2846132.1"/>
    <property type="molecule type" value="Genomic_DNA"/>
</dbReference>
<dbReference type="CDD" id="cd02440">
    <property type="entry name" value="AdoMet_MTases"/>
    <property type="match status" value="1"/>
</dbReference>
<dbReference type="Proteomes" id="UP000621560">
    <property type="component" value="Unassembled WGS sequence"/>
</dbReference>
<comment type="caution">
    <text evidence="4">The sequence shown here is derived from an EMBL/GenBank/DDBJ whole genome shotgun (WGS) entry which is preliminary data.</text>
</comment>
<reference evidence="4" key="1">
    <citation type="submission" date="2020-09" db="EMBL/GenBank/DDBJ databases">
        <title>A novel bacterium of genus Paenibacillus, isolated from South China Sea.</title>
        <authorList>
            <person name="Huang H."/>
            <person name="Mo K."/>
            <person name="Hu Y."/>
        </authorList>
    </citation>
    <scope>NUCLEOTIDE SEQUENCE</scope>
    <source>
        <strain evidence="4">IB182496</strain>
    </source>
</reference>
<dbReference type="PIRSF" id="PIRSF004553">
    <property type="entry name" value="CHP00095"/>
    <property type="match status" value="1"/>
</dbReference>
<name>A0A927BST9_9BACL</name>
<dbReference type="PANTHER" id="PTHR43542:SF1">
    <property type="entry name" value="METHYLTRANSFERASE"/>
    <property type="match status" value="1"/>
</dbReference>
<evidence type="ECO:0000313" key="4">
    <source>
        <dbReference type="EMBL" id="MBD2846132.1"/>
    </source>
</evidence>
<feature type="region of interest" description="Disordered" evidence="3">
    <location>
        <begin position="1"/>
        <end position="23"/>
    </location>
</feature>
<evidence type="ECO:0000256" key="1">
    <source>
        <dbReference type="ARBA" id="ARBA00022603"/>
    </source>
</evidence>
<evidence type="ECO:0000256" key="3">
    <source>
        <dbReference type="SAM" id="MobiDB-lite"/>
    </source>
</evidence>
<evidence type="ECO:0000313" key="5">
    <source>
        <dbReference type="Proteomes" id="UP000621560"/>
    </source>
</evidence>
<dbReference type="RefSeq" id="WP_190918301.1">
    <property type="nucleotide sequence ID" value="NZ_JACXIZ010000021.1"/>
</dbReference>
<dbReference type="InterPro" id="IPR029063">
    <property type="entry name" value="SAM-dependent_MTases_sf"/>
</dbReference>
<dbReference type="SUPFAM" id="SSF53335">
    <property type="entry name" value="S-adenosyl-L-methionine-dependent methyltransferases"/>
    <property type="match status" value="1"/>
</dbReference>
<dbReference type="Pfam" id="PF03602">
    <property type="entry name" value="Cons_hypoth95"/>
    <property type="match status" value="1"/>
</dbReference>
<dbReference type="PANTHER" id="PTHR43542">
    <property type="entry name" value="METHYLTRANSFERASE"/>
    <property type="match status" value="1"/>
</dbReference>